<name>A0AAE0IF45_9PEZI</name>
<dbReference type="PANTHER" id="PTHR41237:SF1">
    <property type="entry name" value="SMALL RIBOSOMAL SUBUNIT PROTEIN BS21M"/>
    <property type="match status" value="1"/>
</dbReference>
<organism evidence="5 6">
    <name type="scientific">Cercophora scortea</name>
    <dbReference type="NCBI Taxonomy" id="314031"/>
    <lineage>
        <taxon>Eukaryota</taxon>
        <taxon>Fungi</taxon>
        <taxon>Dikarya</taxon>
        <taxon>Ascomycota</taxon>
        <taxon>Pezizomycotina</taxon>
        <taxon>Sordariomycetes</taxon>
        <taxon>Sordariomycetidae</taxon>
        <taxon>Sordariales</taxon>
        <taxon>Lasiosphaeriaceae</taxon>
        <taxon>Cercophora</taxon>
    </lineage>
</organism>
<dbReference type="EMBL" id="JAUEPO010000004">
    <property type="protein sequence ID" value="KAK3323768.1"/>
    <property type="molecule type" value="Genomic_DNA"/>
</dbReference>
<dbReference type="GO" id="GO:0070124">
    <property type="term" value="P:mitochondrial translational initiation"/>
    <property type="evidence" value="ECO:0007669"/>
    <property type="project" value="TreeGrafter"/>
</dbReference>
<sequence>MNSVCRSTAATATMRSSLLLTACQPARAHAAASMLRPATSSLLLQCPFSTTRRTLSDSKPAAAPASPANRPAMSSLDRLRQQLAASSAQLPPRPPLFKDGEPGTPSSSKKTNNPVDDILGLQSMINSDASGSLSDLMEWHPDQFRAKHQIDQTPKELRLRPSVGRTVHVTGHVDVGRSFFLVERMCKVNRVKRDVAMQRFHERNGLKRKRLKRERWAKRFSNGFHHTVCRVMELRKQGW</sequence>
<dbReference type="PANTHER" id="PTHR41237">
    <property type="entry name" value="37S RIBOSOMAL PROTEIN MRP21, MITOCHONDRIAL"/>
    <property type="match status" value="1"/>
</dbReference>
<evidence type="ECO:0000313" key="6">
    <source>
        <dbReference type="Proteomes" id="UP001286456"/>
    </source>
</evidence>
<evidence type="ECO:0008006" key="7">
    <source>
        <dbReference type="Google" id="ProtNLM"/>
    </source>
</evidence>
<keyword evidence="3" id="KW-0687">Ribonucleoprotein</keyword>
<keyword evidence="6" id="KW-1185">Reference proteome</keyword>
<gene>
    <name evidence="5" type="ORF">B0T19DRAFT_426880</name>
</gene>
<dbReference type="InterPro" id="IPR052837">
    <property type="entry name" value="Mitoribosomal_bS21"/>
</dbReference>
<reference evidence="5" key="2">
    <citation type="submission" date="2023-06" db="EMBL/GenBank/DDBJ databases">
        <authorList>
            <consortium name="Lawrence Berkeley National Laboratory"/>
            <person name="Haridas S."/>
            <person name="Hensen N."/>
            <person name="Bonometti L."/>
            <person name="Westerberg I."/>
            <person name="Brannstrom I.O."/>
            <person name="Guillou S."/>
            <person name="Cros-Aarteil S."/>
            <person name="Calhoun S."/>
            <person name="Kuo A."/>
            <person name="Mondo S."/>
            <person name="Pangilinan J."/>
            <person name="Riley R."/>
            <person name="Labutti K."/>
            <person name="Andreopoulos B."/>
            <person name="Lipzen A."/>
            <person name="Chen C."/>
            <person name="Yanf M."/>
            <person name="Daum C."/>
            <person name="Ng V."/>
            <person name="Clum A."/>
            <person name="Steindorff A."/>
            <person name="Ohm R."/>
            <person name="Martin F."/>
            <person name="Silar P."/>
            <person name="Natvig D."/>
            <person name="Lalanne C."/>
            <person name="Gautier V."/>
            <person name="Ament-Velasquez S.L."/>
            <person name="Kruys A."/>
            <person name="Hutchinson M.I."/>
            <person name="Powell A.J."/>
            <person name="Barry K."/>
            <person name="Miller A.N."/>
            <person name="Grigoriev I.V."/>
            <person name="Debuchy R."/>
            <person name="Gladieux P."/>
            <person name="Thoren M.H."/>
            <person name="Johannesson H."/>
        </authorList>
    </citation>
    <scope>NUCLEOTIDE SEQUENCE</scope>
    <source>
        <strain evidence="5">SMH4131-1</strain>
    </source>
</reference>
<evidence type="ECO:0000256" key="4">
    <source>
        <dbReference type="SAM" id="MobiDB-lite"/>
    </source>
</evidence>
<dbReference type="GO" id="GO:0005763">
    <property type="term" value="C:mitochondrial small ribosomal subunit"/>
    <property type="evidence" value="ECO:0007669"/>
    <property type="project" value="TreeGrafter"/>
</dbReference>
<dbReference type="InterPro" id="IPR001911">
    <property type="entry name" value="Ribosomal_bS21"/>
</dbReference>
<feature type="compositionally biased region" description="Low complexity" evidence="4">
    <location>
        <begin position="57"/>
        <end position="73"/>
    </location>
</feature>
<feature type="compositionally biased region" description="Polar residues" evidence="4">
    <location>
        <begin position="104"/>
        <end position="114"/>
    </location>
</feature>
<dbReference type="Pfam" id="PF01165">
    <property type="entry name" value="Ribosomal_S21"/>
    <property type="match status" value="1"/>
</dbReference>
<dbReference type="AlphaFoldDB" id="A0AAE0IF45"/>
<protein>
    <recommendedName>
        <fullName evidence="7">Ribosomal protein S21</fullName>
    </recommendedName>
</protein>
<comment type="similarity">
    <text evidence="1">Belongs to the bacterial ribosomal protein bS21 family.</text>
</comment>
<dbReference type="Proteomes" id="UP001286456">
    <property type="component" value="Unassembled WGS sequence"/>
</dbReference>
<reference evidence="5" key="1">
    <citation type="journal article" date="2023" name="Mol. Phylogenet. Evol.">
        <title>Genome-scale phylogeny and comparative genomics of the fungal order Sordariales.</title>
        <authorList>
            <person name="Hensen N."/>
            <person name="Bonometti L."/>
            <person name="Westerberg I."/>
            <person name="Brannstrom I.O."/>
            <person name="Guillou S."/>
            <person name="Cros-Aarteil S."/>
            <person name="Calhoun S."/>
            <person name="Haridas S."/>
            <person name="Kuo A."/>
            <person name="Mondo S."/>
            <person name="Pangilinan J."/>
            <person name="Riley R."/>
            <person name="LaButti K."/>
            <person name="Andreopoulos B."/>
            <person name="Lipzen A."/>
            <person name="Chen C."/>
            <person name="Yan M."/>
            <person name="Daum C."/>
            <person name="Ng V."/>
            <person name="Clum A."/>
            <person name="Steindorff A."/>
            <person name="Ohm R.A."/>
            <person name="Martin F."/>
            <person name="Silar P."/>
            <person name="Natvig D.O."/>
            <person name="Lalanne C."/>
            <person name="Gautier V."/>
            <person name="Ament-Velasquez S.L."/>
            <person name="Kruys A."/>
            <person name="Hutchinson M.I."/>
            <person name="Powell A.J."/>
            <person name="Barry K."/>
            <person name="Miller A.N."/>
            <person name="Grigoriev I.V."/>
            <person name="Debuchy R."/>
            <person name="Gladieux P."/>
            <person name="Hiltunen Thoren M."/>
            <person name="Johannesson H."/>
        </authorList>
    </citation>
    <scope>NUCLEOTIDE SEQUENCE</scope>
    <source>
        <strain evidence="5">SMH4131-1</strain>
    </source>
</reference>
<feature type="region of interest" description="Disordered" evidence="4">
    <location>
        <begin position="86"/>
        <end position="116"/>
    </location>
</feature>
<keyword evidence="2" id="KW-0689">Ribosomal protein</keyword>
<dbReference type="GO" id="GO:0003735">
    <property type="term" value="F:structural constituent of ribosome"/>
    <property type="evidence" value="ECO:0007669"/>
    <property type="project" value="InterPro"/>
</dbReference>
<proteinExistence type="inferred from homology"/>
<accession>A0AAE0IF45</accession>
<evidence type="ECO:0000313" key="5">
    <source>
        <dbReference type="EMBL" id="KAK3323768.1"/>
    </source>
</evidence>
<comment type="caution">
    <text evidence="5">The sequence shown here is derived from an EMBL/GenBank/DDBJ whole genome shotgun (WGS) entry which is preliminary data.</text>
</comment>
<evidence type="ECO:0000256" key="1">
    <source>
        <dbReference type="ARBA" id="ARBA00006640"/>
    </source>
</evidence>
<evidence type="ECO:0000256" key="2">
    <source>
        <dbReference type="ARBA" id="ARBA00022980"/>
    </source>
</evidence>
<feature type="region of interest" description="Disordered" evidence="4">
    <location>
        <begin position="53"/>
        <end position="73"/>
    </location>
</feature>
<evidence type="ECO:0000256" key="3">
    <source>
        <dbReference type="ARBA" id="ARBA00023274"/>
    </source>
</evidence>